<comment type="caution">
    <text evidence="10">The sequence shown here is derived from an EMBL/GenBank/DDBJ whole genome shotgun (WGS) entry which is preliminary data.</text>
</comment>
<evidence type="ECO:0000256" key="6">
    <source>
        <dbReference type="ARBA" id="ARBA00048552"/>
    </source>
</evidence>
<keyword evidence="5" id="KW-0804">Transcription</keyword>
<dbReference type="EMBL" id="CAJOBJ010165902">
    <property type="protein sequence ID" value="CAF4864398.1"/>
    <property type="molecule type" value="Genomic_DNA"/>
</dbReference>
<dbReference type="Proteomes" id="UP000681720">
    <property type="component" value="Unassembled WGS sequence"/>
</dbReference>
<dbReference type="GO" id="GO:0003899">
    <property type="term" value="F:DNA-directed RNA polymerase activity"/>
    <property type="evidence" value="ECO:0007669"/>
    <property type="project" value="UniProtKB-EC"/>
</dbReference>
<keyword evidence="4" id="KW-0548">Nucleotidyltransferase</keyword>
<evidence type="ECO:0000313" key="9">
    <source>
        <dbReference type="EMBL" id="CAF4645968.1"/>
    </source>
</evidence>
<feature type="domain" description="RNA polymerase Rpb1" evidence="7">
    <location>
        <begin position="1"/>
        <end position="38"/>
    </location>
</feature>
<evidence type="ECO:0000256" key="1">
    <source>
        <dbReference type="ARBA" id="ARBA00012418"/>
    </source>
</evidence>
<evidence type="ECO:0000313" key="10">
    <source>
        <dbReference type="EMBL" id="CAF4655301.1"/>
    </source>
</evidence>
<gene>
    <name evidence="8" type="ORF">BYL167_LOCUS33719</name>
    <name evidence="11" type="ORF">GIL414_LOCUS50052</name>
    <name evidence="9" type="ORF">SMN809_LOCUS40893</name>
    <name evidence="10" type="ORF">SMN809_LOCUS41276</name>
</gene>
<dbReference type="Gene3D" id="6.10.250.2940">
    <property type="match status" value="1"/>
</dbReference>
<dbReference type="Pfam" id="PF04998">
    <property type="entry name" value="RNA_pol_Rpb1_5"/>
    <property type="match status" value="1"/>
</dbReference>
<dbReference type="EMBL" id="CAJOBI010115984">
    <property type="protein sequence ID" value="CAF4655301.1"/>
    <property type="molecule type" value="Genomic_DNA"/>
</dbReference>
<proteinExistence type="predicted"/>
<name>A0A8S2ZQT3_9BILA</name>
<dbReference type="PANTHER" id="PTHR19376">
    <property type="entry name" value="DNA-DIRECTED RNA POLYMERASE"/>
    <property type="match status" value="1"/>
</dbReference>
<dbReference type="EMBL" id="CAJOBH010066315">
    <property type="protein sequence ID" value="CAF4450141.1"/>
    <property type="molecule type" value="Genomic_DNA"/>
</dbReference>
<evidence type="ECO:0000256" key="2">
    <source>
        <dbReference type="ARBA" id="ARBA00022478"/>
    </source>
</evidence>
<dbReference type="InterPro" id="IPR007081">
    <property type="entry name" value="RNA_pol_Rpb1_5"/>
</dbReference>
<accession>A0A8S2ZQT3</accession>
<dbReference type="GO" id="GO:0003677">
    <property type="term" value="F:DNA binding"/>
    <property type="evidence" value="ECO:0007669"/>
    <property type="project" value="InterPro"/>
</dbReference>
<organism evidence="10 12">
    <name type="scientific">Rotaria magnacalcarata</name>
    <dbReference type="NCBI Taxonomy" id="392030"/>
    <lineage>
        <taxon>Eukaryota</taxon>
        <taxon>Metazoa</taxon>
        <taxon>Spiralia</taxon>
        <taxon>Gnathifera</taxon>
        <taxon>Rotifera</taxon>
        <taxon>Eurotatoria</taxon>
        <taxon>Bdelloidea</taxon>
        <taxon>Philodinida</taxon>
        <taxon>Philodinidae</taxon>
        <taxon>Rotaria</taxon>
    </lineage>
</organism>
<keyword evidence="3" id="KW-0808">Transferase</keyword>
<dbReference type="PANTHER" id="PTHR19376:SF32">
    <property type="entry name" value="DNA-DIRECTED RNA POLYMERASE III SUBUNIT RPC1"/>
    <property type="match status" value="1"/>
</dbReference>
<reference evidence="10" key="1">
    <citation type="submission" date="2021-02" db="EMBL/GenBank/DDBJ databases">
        <authorList>
            <person name="Nowell W R."/>
        </authorList>
    </citation>
    <scope>NUCLEOTIDE SEQUENCE</scope>
</reference>
<sequence length="38" mass="4286">MGGREGLVDTAVKTAETGYMQRRLVKCLEDLCCQYDMT</sequence>
<evidence type="ECO:0000256" key="5">
    <source>
        <dbReference type="ARBA" id="ARBA00023163"/>
    </source>
</evidence>
<evidence type="ECO:0000259" key="7">
    <source>
        <dbReference type="Pfam" id="PF04998"/>
    </source>
</evidence>
<evidence type="ECO:0000313" key="8">
    <source>
        <dbReference type="EMBL" id="CAF4450141.1"/>
    </source>
</evidence>
<evidence type="ECO:0000256" key="3">
    <source>
        <dbReference type="ARBA" id="ARBA00022679"/>
    </source>
</evidence>
<dbReference type="EC" id="2.7.7.6" evidence="1"/>
<evidence type="ECO:0000313" key="11">
    <source>
        <dbReference type="EMBL" id="CAF4864398.1"/>
    </source>
</evidence>
<dbReference type="Proteomes" id="UP000676336">
    <property type="component" value="Unassembled WGS sequence"/>
</dbReference>
<dbReference type="EMBL" id="CAJOBI010113908">
    <property type="protein sequence ID" value="CAF4645968.1"/>
    <property type="molecule type" value="Genomic_DNA"/>
</dbReference>
<evidence type="ECO:0000256" key="4">
    <source>
        <dbReference type="ARBA" id="ARBA00022695"/>
    </source>
</evidence>
<evidence type="ECO:0000313" key="12">
    <source>
        <dbReference type="Proteomes" id="UP000676336"/>
    </source>
</evidence>
<feature type="non-terminal residue" evidence="10">
    <location>
        <position position="1"/>
    </location>
</feature>
<comment type="catalytic activity">
    <reaction evidence="6">
        <text>RNA(n) + a ribonucleoside 5'-triphosphate = RNA(n+1) + diphosphate</text>
        <dbReference type="Rhea" id="RHEA:21248"/>
        <dbReference type="Rhea" id="RHEA-COMP:14527"/>
        <dbReference type="Rhea" id="RHEA-COMP:17342"/>
        <dbReference type="ChEBI" id="CHEBI:33019"/>
        <dbReference type="ChEBI" id="CHEBI:61557"/>
        <dbReference type="ChEBI" id="CHEBI:140395"/>
        <dbReference type="EC" id="2.7.7.6"/>
    </reaction>
</comment>
<dbReference type="SUPFAM" id="SSF64484">
    <property type="entry name" value="beta and beta-prime subunits of DNA dependent RNA-polymerase"/>
    <property type="match status" value="1"/>
</dbReference>
<dbReference type="InterPro" id="IPR045867">
    <property type="entry name" value="DNA-dir_RpoC_beta_prime"/>
</dbReference>
<dbReference type="GO" id="GO:0005666">
    <property type="term" value="C:RNA polymerase III complex"/>
    <property type="evidence" value="ECO:0007669"/>
    <property type="project" value="TreeGrafter"/>
</dbReference>
<dbReference type="GO" id="GO:0006351">
    <property type="term" value="P:DNA-templated transcription"/>
    <property type="evidence" value="ECO:0007669"/>
    <property type="project" value="InterPro"/>
</dbReference>
<dbReference type="AlphaFoldDB" id="A0A8S2ZQT3"/>
<protein>
    <recommendedName>
        <fullName evidence="1">DNA-directed RNA polymerase</fullName>
        <ecNumber evidence="1">2.7.7.6</ecNumber>
    </recommendedName>
</protein>
<dbReference type="Proteomes" id="UP000681967">
    <property type="component" value="Unassembled WGS sequence"/>
</dbReference>
<keyword evidence="2" id="KW-0240">DNA-directed RNA polymerase</keyword>